<comment type="caution">
    <text evidence="1">The sequence shown here is derived from an EMBL/GenBank/DDBJ whole genome shotgun (WGS) entry which is preliminary data.</text>
</comment>
<dbReference type="AlphaFoldDB" id="A0AAV5W427"/>
<dbReference type="Proteomes" id="UP001432322">
    <property type="component" value="Unassembled WGS sequence"/>
</dbReference>
<protein>
    <submittedName>
        <fullName evidence="1">Uncharacterized protein</fullName>
    </submittedName>
</protein>
<feature type="non-terminal residue" evidence="1">
    <location>
        <position position="139"/>
    </location>
</feature>
<dbReference type="EMBL" id="BTSY01000004">
    <property type="protein sequence ID" value="GMT25499.1"/>
    <property type="molecule type" value="Genomic_DNA"/>
</dbReference>
<keyword evidence="2" id="KW-1185">Reference proteome</keyword>
<proteinExistence type="predicted"/>
<reference evidence="1" key="1">
    <citation type="submission" date="2023-10" db="EMBL/GenBank/DDBJ databases">
        <title>Genome assembly of Pristionchus species.</title>
        <authorList>
            <person name="Yoshida K."/>
            <person name="Sommer R.J."/>
        </authorList>
    </citation>
    <scope>NUCLEOTIDE SEQUENCE</scope>
    <source>
        <strain evidence="1">RS5133</strain>
    </source>
</reference>
<name>A0AAV5W427_9BILA</name>
<sequence length="139" mass="15317">MAENFHNGLQLVPLSPSAVNQYISRTAACAPAHPWRALFQPRAPPAAQSIHAPESQLPPVCYANYAALRSPISSTVYRMTFRPRGGMTCSRSQARQPAESISDSSIQVHETIRLKDVEAFRTMTAIKAMHNVGEKESRV</sequence>
<evidence type="ECO:0000313" key="2">
    <source>
        <dbReference type="Proteomes" id="UP001432322"/>
    </source>
</evidence>
<evidence type="ECO:0000313" key="1">
    <source>
        <dbReference type="EMBL" id="GMT25499.1"/>
    </source>
</evidence>
<organism evidence="1 2">
    <name type="scientific">Pristionchus fissidentatus</name>
    <dbReference type="NCBI Taxonomy" id="1538716"/>
    <lineage>
        <taxon>Eukaryota</taxon>
        <taxon>Metazoa</taxon>
        <taxon>Ecdysozoa</taxon>
        <taxon>Nematoda</taxon>
        <taxon>Chromadorea</taxon>
        <taxon>Rhabditida</taxon>
        <taxon>Rhabditina</taxon>
        <taxon>Diplogasteromorpha</taxon>
        <taxon>Diplogasteroidea</taxon>
        <taxon>Neodiplogasteridae</taxon>
        <taxon>Pristionchus</taxon>
    </lineage>
</organism>
<accession>A0AAV5W427</accession>
<gene>
    <name evidence="1" type="ORF">PFISCL1PPCAC_16797</name>
</gene>